<keyword evidence="4" id="KW-1185">Reference proteome</keyword>
<name>A0A0W8ICG0_9MICC</name>
<feature type="chain" id="PRO_5036299353" description="DNA modification methylase" evidence="1">
    <location>
        <begin position="30"/>
        <end position="186"/>
    </location>
</feature>
<dbReference type="STRING" id="317018.AVL63_13225"/>
<keyword evidence="1" id="KW-0732">Signal</keyword>
<dbReference type="AlphaFoldDB" id="A0A0W8ICG0"/>
<evidence type="ECO:0000313" key="5">
    <source>
        <dbReference type="Proteomes" id="UP000546252"/>
    </source>
</evidence>
<dbReference type="EMBL" id="LQBM01000005">
    <property type="protein sequence ID" value="KUG57592.1"/>
    <property type="molecule type" value="Genomic_DNA"/>
</dbReference>
<protein>
    <recommendedName>
        <fullName evidence="6">DNA modification methylase</fullName>
    </recommendedName>
</protein>
<dbReference type="PROSITE" id="PS51257">
    <property type="entry name" value="PROKAR_LIPOPROTEIN"/>
    <property type="match status" value="1"/>
</dbReference>
<dbReference type="RefSeq" id="WP_058889611.1">
    <property type="nucleotide sequence ID" value="NZ_BAAAKT010000004.1"/>
</dbReference>
<proteinExistence type="predicted"/>
<comment type="caution">
    <text evidence="2">The sequence shown here is derived from an EMBL/GenBank/DDBJ whole genome shotgun (WGS) entry which is preliminary data.</text>
</comment>
<gene>
    <name evidence="2" type="ORF">AVL63_13225</name>
    <name evidence="3" type="ORF">HNR24_002368</name>
</gene>
<evidence type="ECO:0000313" key="2">
    <source>
        <dbReference type="EMBL" id="KUG57592.1"/>
    </source>
</evidence>
<feature type="signal peptide" evidence="1">
    <location>
        <begin position="1"/>
        <end position="29"/>
    </location>
</feature>
<sequence>MKFSADKTRRLAAVSVAAAALLGASGCSAVNYQATTQQYAASDGTRADVENVQFRHMAFVTDEAGNPARAMGSIINSGAEDVEVELDVDGESFSATLPAGEKVSLELDEELVVESFQGDPGEMHEITVSVDGESEQIMASVFDGVLPEYRHLLPNGFDESMAEHLVHGPDTWGSGAAHHDPDDEGH</sequence>
<evidence type="ECO:0008006" key="6">
    <source>
        <dbReference type="Google" id="ProtNLM"/>
    </source>
</evidence>
<dbReference type="Proteomes" id="UP000546252">
    <property type="component" value="Unassembled WGS sequence"/>
</dbReference>
<organism evidence="2 4">
    <name type="scientific">Nesterenkonia jeotgali</name>
    <dbReference type="NCBI Taxonomy" id="317018"/>
    <lineage>
        <taxon>Bacteria</taxon>
        <taxon>Bacillati</taxon>
        <taxon>Actinomycetota</taxon>
        <taxon>Actinomycetes</taxon>
        <taxon>Micrococcales</taxon>
        <taxon>Micrococcaceae</taxon>
        <taxon>Nesterenkonia</taxon>
    </lineage>
</organism>
<evidence type="ECO:0000313" key="4">
    <source>
        <dbReference type="Proteomes" id="UP000054023"/>
    </source>
</evidence>
<accession>A0A0W8ICG0</accession>
<evidence type="ECO:0000256" key="1">
    <source>
        <dbReference type="SAM" id="SignalP"/>
    </source>
</evidence>
<reference evidence="4" key="2">
    <citation type="submission" date="2015-12" db="EMBL/GenBank/DDBJ databases">
        <authorList>
            <person name="Nair G.R."/>
            <person name="Kaur G."/>
            <person name="Mayilraj S."/>
        </authorList>
    </citation>
    <scope>NUCLEOTIDE SEQUENCE [LARGE SCALE GENOMIC DNA]</scope>
    <source>
        <strain evidence="4">CD08_7</strain>
    </source>
</reference>
<dbReference type="OrthoDB" id="3267550at2"/>
<reference evidence="2" key="1">
    <citation type="submission" date="2015-12" db="EMBL/GenBank/DDBJ databases">
        <authorList>
            <person name="Shamseldin A."/>
            <person name="Moawad H."/>
            <person name="Abd El-Rahim W.M."/>
            <person name="Sadowsky M.J."/>
        </authorList>
    </citation>
    <scope>NUCLEOTIDE SEQUENCE [LARGE SCALE GENOMIC DNA]</scope>
    <source>
        <strain evidence="2">CD08_7</strain>
    </source>
</reference>
<reference evidence="3 5" key="3">
    <citation type="submission" date="2020-08" db="EMBL/GenBank/DDBJ databases">
        <title>Sequencing the genomes of 1000 actinobacteria strains.</title>
        <authorList>
            <person name="Klenk H.-P."/>
        </authorList>
    </citation>
    <scope>NUCLEOTIDE SEQUENCE [LARGE SCALE GENOMIC DNA]</scope>
    <source>
        <strain evidence="3 5">DSM 19081</strain>
    </source>
</reference>
<dbReference type="EMBL" id="JACJIH010000001">
    <property type="protein sequence ID" value="MBA8922435.1"/>
    <property type="molecule type" value="Genomic_DNA"/>
</dbReference>
<dbReference type="Proteomes" id="UP000054023">
    <property type="component" value="Unassembled WGS sequence"/>
</dbReference>
<evidence type="ECO:0000313" key="3">
    <source>
        <dbReference type="EMBL" id="MBA8922435.1"/>
    </source>
</evidence>